<organism evidence="3 4">
    <name type="scientific">Dactylosporangium vinaceum</name>
    <dbReference type="NCBI Taxonomy" id="53362"/>
    <lineage>
        <taxon>Bacteria</taxon>
        <taxon>Bacillati</taxon>
        <taxon>Actinomycetota</taxon>
        <taxon>Actinomycetes</taxon>
        <taxon>Micromonosporales</taxon>
        <taxon>Micromonosporaceae</taxon>
        <taxon>Dactylosporangium</taxon>
    </lineage>
</organism>
<evidence type="ECO:0000313" key="4">
    <source>
        <dbReference type="Proteomes" id="UP001589608"/>
    </source>
</evidence>
<dbReference type="InterPro" id="IPR006016">
    <property type="entry name" value="UspA"/>
</dbReference>
<dbReference type="SUPFAM" id="SSF52402">
    <property type="entry name" value="Adenine nucleotide alpha hydrolases-like"/>
    <property type="match status" value="1"/>
</dbReference>
<dbReference type="PRINTS" id="PR01438">
    <property type="entry name" value="UNVRSLSTRESS"/>
</dbReference>
<comment type="caution">
    <text evidence="3">The sequence shown here is derived from an EMBL/GenBank/DDBJ whole genome shotgun (WGS) entry which is preliminary data.</text>
</comment>
<dbReference type="Gene3D" id="3.40.50.620">
    <property type="entry name" value="HUPs"/>
    <property type="match status" value="1"/>
</dbReference>
<evidence type="ECO:0000256" key="1">
    <source>
        <dbReference type="ARBA" id="ARBA00008791"/>
    </source>
</evidence>
<dbReference type="Proteomes" id="UP001589608">
    <property type="component" value="Unassembled WGS sequence"/>
</dbReference>
<evidence type="ECO:0000313" key="3">
    <source>
        <dbReference type="EMBL" id="MFB9451710.1"/>
    </source>
</evidence>
<dbReference type="PANTHER" id="PTHR46268">
    <property type="entry name" value="STRESS RESPONSE PROTEIN NHAX"/>
    <property type="match status" value="1"/>
</dbReference>
<dbReference type="InterPro" id="IPR006015">
    <property type="entry name" value="Universal_stress_UspA"/>
</dbReference>
<keyword evidence="4" id="KW-1185">Reference proteome</keyword>
<dbReference type="PANTHER" id="PTHR46268:SF6">
    <property type="entry name" value="UNIVERSAL STRESS PROTEIN UP12"/>
    <property type="match status" value="1"/>
</dbReference>
<dbReference type="EMBL" id="JBHMCA010000090">
    <property type="protein sequence ID" value="MFB9451710.1"/>
    <property type="molecule type" value="Genomic_DNA"/>
</dbReference>
<protein>
    <submittedName>
        <fullName evidence="3">Universal stress protein</fullName>
    </submittedName>
</protein>
<reference evidence="3 4" key="1">
    <citation type="submission" date="2024-09" db="EMBL/GenBank/DDBJ databases">
        <authorList>
            <person name="Sun Q."/>
            <person name="Mori K."/>
        </authorList>
    </citation>
    <scope>NUCLEOTIDE SEQUENCE [LARGE SCALE GENOMIC DNA]</scope>
    <source>
        <strain evidence="3 4">JCM 3307</strain>
    </source>
</reference>
<proteinExistence type="inferred from homology"/>
<accession>A0ABV5MS78</accession>
<evidence type="ECO:0000259" key="2">
    <source>
        <dbReference type="Pfam" id="PF00582"/>
    </source>
</evidence>
<dbReference type="RefSeq" id="WP_380031924.1">
    <property type="nucleotide sequence ID" value="NZ_JBHMCA010000090.1"/>
</dbReference>
<gene>
    <name evidence="3" type="ORF">ACFFTR_52355</name>
</gene>
<feature type="domain" description="UspA" evidence="2">
    <location>
        <begin position="16"/>
        <end position="137"/>
    </location>
</feature>
<sequence>MPVAVVRGRPDPSIGPVVAGVDGSASGDTALGVAFEAARARGRVLVAVRAYPEEGGDETVERAALEESLATWRTKYPDVPVAPQVAAGRPAAVLVDASRTATLLVVGSRGHGGFAGLLLGSVGQQLMHHADCPVIIAH</sequence>
<comment type="similarity">
    <text evidence="1">Belongs to the universal stress protein A family.</text>
</comment>
<dbReference type="Pfam" id="PF00582">
    <property type="entry name" value="Usp"/>
    <property type="match status" value="1"/>
</dbReference>
<name>A0ABV5MS78_9ACTN</name>
<dbReference type="InterPro" id="IPR014729">
    <property type="entry name" value="Rossmann-like_a/b/a_fold"/>
</dbReference>